<dbReference type="Pfam" id="PF12161">
    <property type="entry name" value="HsdM_N"/>
    <property type="match status" value="1"/>
</dbReference>
<dbReference type="AlphaFoldDB" id="A0A4S4N8B1"/>
<dbReference type="OrthoDB" id="9814572at2"/>
<dbReference type="GO" id="GO:0009007">
    <property type="term" value="F:site-specific DNA-methyltransferase (adenine-specific) activity"/>
    <property type="evidence" value="ECO:0007669"/>
    <property type="project" value="UniProtKB-EC"/>
</dbReference>
<dbReference type="PANTHER" id="PTHR42998:SF1">
    <property type="entry name" value="TYPE I RESTRICTION ENZYME HINDI METHYLASE SUBUNIT"/>
    <property type="match status" value="1"/>
</dbReference>
<dbReference type="InterPro" id="IPR038333">
    <property type="entry name" value="T1MK-like_N_sf"/>
</dbReference>
<dbReference type="SUPFAM" id="SSF53335">
    <property type="entry name" value="S-adenosyl-L-methionine-dependent methyltransferases"/>
    <property type="match status" value="1"/>
</dbReference>
<dbReference type="Pfam" id="PF02384">
    <property type="entry name" value="N6_Mtase"/>
    <property type="match status" value="1"/>
</dbReference>
<evidence type="ECO:0000256" key="3">
    <source>
        <dbReference type="ARBA" id="ARBA00022603"/>
    </source>
</evidence>
<keyword evidence="6" id="KW-0680">Restriction system</keyword>
<evidence type="ECO:0000256" key="6">
    <source>
        <dbReference type="ARBA" id="ARBA00022747"/>
    </source>
</evidence>
<sequence>MMYKKKTAAHPGSVGASLWNRAEKLRGEVDRADYQHALLTLVFLKWADVRYAARHLEMSREGLGGFLDQADFYNAENVFYLPEEGRWSSIAGGADTAARIDQALSAMAACNPMLEGELPDRYFTALGLTAEQKTALLQLVDGQEATTFQEGTIGEVFDYLLDRFGTASSRTPACLVGLMVDLLEPLGGKLYDPCCGTGHTLVRSVDFARKQHGKYHDLRMYGQESAPATRWLARMSLSVHGVDARLGAAAASVFGHDQHPEVAADYVLAHPPAGEDPYAWIQHVRTKLNEGGTAALMLADRSLRSRESKAATVRRRLLEEDVVDCLIALPANLGCLWLLSHDKLAEHNTYQRDRPGETLFIQAESYGHSELSQEAISRIADTYHQWRDGRNDYEDVPGFCRSVTLAEIAGNDYDLSPNRYAAAPVEGERSGRLAQVE</sequence>
<proteinExistence type="inferred from homology"/>
<dbReference type="InterPro" id="IPR003356">
    <property type="entry name" value="DNA_methylase_A-5"/>
</dbReference>
<comment type="caution">
    <text evidence="10">The sequence shown here is derived from an EMBL/GenBank/DDBJ whole genome shotgun (WGS) entry which is preliminary data.</text>
</comment>
<dbReference type="Gene3D" id="1.20.1260.30">
    <property type="match status" value="1"/>
</dbReference>
<dbReference type="GO" id="GO:0003677">
    <property type="term" value="F:DNA binding"/>
    <property type="evidence" value="ECO:0007669"/>
    <property type="project" value="InterPro"/>
</dbReference>
<dbReference type="GO" id="GO:0009307">
    <property type="term" value="P:DNA restriction-modification system"/>
    <property type="evidence" value="ECO:0007669"/>
    <property type="project" value="UniProtKB-KW"/>
</dbReference>
<evidence type="ECO:0000313" key="11">
    <source>
        <dbReference type="Proteomes" id="UP000308528"/>
    </source>
</evidence>
<dbReference type="Proteomes" id="UP000308528">
    <property type="component" value="Unassembled WGS sequence"/>
</dbReference>
<protein>
    <recommendedName>
        <fullName evidence="2">site-specific DNA-methyltransferase (adenine-specific)</fullName>
        <ecNumber evidence="2">2.1.1.72</ecNumber>
    </recommendedName>
</protein>
<comment type="catalytic activity">
    <reaction evidence="7">
        <text>a 2'-deoxyadenosine in DNA + S-adenosyl-L-methionine = an N(6)-methyl-2'-deoxyadenosine in DNA + S-adenosyl-L-homocysteine + H(+)</text>
        <dbReference type="Rhea" id="RHEA:15197"/>
        <dbReference type="Rhea" id="RHEA-COMP:12418"/>
        <dbReference type="Rhea" id="RHEA-COMP:12419"/>
        <dbReference type="ChEBI" id="CHEBI:15378"/>
        <dbReference type="ChEBI" id="CHEBI:57856"/>
        <dbReference type="ChEBI" id="CHEBI:59789"/>
        <dbReference type="ChEBI" id="CHEBI:90615"/>
        <dbReference type="ChEBI" id="CHEBI:90616"/>
        <dbReference type="EC" id="2.1.1.72"/>
    </reaction>
</comment>
<evidence type="ECO:0000256" key="5">
    <source>
        <dbReference type="ARBA" id="ARBA00022691"/>
    </source>
</evidence>
<evidence type="ECO:0000259" key="9">
    <source>
        <dbReference type="Pfam" id="PF12161"/>
    </source>
</evidence>
<accession>A0A4S4N8B1</accession>
<evidence type="ECO:0000256" key="2">
    <source>
        <dbReference type="ARBA" id="ARBA00011900"/>
    </source>
</evidence>
<dbReference type="InterPro" id="IPR029063">
    <property type="entry name" value="SAM-dependent_MTases_sf"/>
</dbReference>
<keyword evidence="3 10" id="KW-0489">Methyltransferase</keyword>
<dbReference type="InterPro" id="IPR052916">
    <property type="entry name" value="Type-I_RE_MTase_Subunit"/>
</dbReference>
<evidence type="ECO:0000313" key="10">
    <source>
        <dbReference type="EMBL" id="THH34577.1"/>
    </source>
</evidence>
<evidence type="ECO:0000256" key="4">
    <source>
        <dbReference type="ARBA" id="ARBA00022679"/>
    </source>
</evidence>
<dbReference type="EMBL" id="SRSF01000016">
    <property type="protein sequence ID" value="THH34577.1"/>
    <property type="molecule type" value="Genomic_DNA"/>
</dbReference>
<evidence type="ECO:0000256" key="7">
    <source>
        <dbReference type="ARBA" id="ARBA00047942"/>
    </source>
</evidence>
<feature type="domain" description="DNA methylase adenine-specific" evidence="8">
    <location>
        <begin position="272"/>
        <end position="424"/>
    </location>
</feature>
<dbReference type="GO" id="GO:0032259">
    <property type="term" value="P:methylation"/>
    <property type="evidence" value="ECO:0007669"/>
    <property type="project" value="UniProtKB-KW"/>
</dbReference>
<feature type="domain" description="N6 adenine-specific DNA methyltransferase N-terminal" evidence="9">
    <location>
        <begin position="16"/>
        <end position="140"/>
    </location>
</feature>
<keyword evidence="5" id="KW-0949">S-adenosyl-L-methionine</keyword>
<evidence type="ECO:0000256" key="1">
    <source>
        <dbReference type="ARBA" id="ARBA00006594"/>
    </source>
</evidence>
<evidence type="ECO:0000259" key="8">
    <source>
        <dbReference type="Pfam" id="PF02384"/>
    </source>
</evidence>
<dbReference type="GO" id="GO:0008170">
    <property type="term" value="F:N-methyltransferase activity"/>
    <property type="evidence" value="ECO:0007669"/>
    <property type="project" value="InterPro"/>
</dbReference>
<keyword evidence="4 10" id="KW-0808">Transferase</keyword>
<dbReference type="InterPro" id="IPR022749">
    <property type="entry name" value="D12N6_MeTrfase_N"/>
</dbReference>
<dbReference type="Gene3D" id="3.40.50.150">
    <property type="entry name" value="Vaccinia Virus protein VP39"/>
    <property type="match status" value="1"/>
</dbReference>
<dbReference type="EC" id="2.1.1.72" evidence="2"/>
<comment type="similarity">
    <text evidence="1">Belongs to the N(4)/N(6)-methyltransferase family.</text>
</comment>
<dbReference type="RefSeq" id="WP_136460715.1">
    <property type="nucleotide sequence ID" value="NZ_SRSF01000016.1"/>
</dbReference>
<gene>
    <name evidence="10" type="ORF">E4021_17445</name>
</gene>
<reference evidence="10 11" key="1">
    <citation type="submission" date="2019-04" db="EMBL/GenBank/DDBJ databases">
        <title>Lewinella litorea sp. nov., isolated from a marine sand.</title>
        <authorList>
            <person name="Yoon J.-H."/>
        </authorList>
    </citation>
    <scope>NUCLEOTIDE SEQUENCE [LARGE SCALE GENOMIC DNA]</scope>
    <source>
        <strain evidence="10 11">HSMS-39</strain>
    </source>
</reference>
<dbReference type="PANTHER" id="PTHR42998">
    <property type="entry name" value="TYPE I RESTRICTION ENZYME HINDVIIP M PROTEIN-RELATED"/>
    <property type="match status" value="1"/>
</dbReference>
<name>A0A4S4N8B1_9BACT</name>
<keyword evidence="11" id="KW-1185">Reference proteome</keyword>
<organism evidence="10 11">
    <name type="scientific">Neolewinella litorea</name>
    <dbReference type="NCBI Taxonomy" id="2562452"/>
    <lineage>
        <taxon>Bacteria</taxon>
        <taxon>Pseudomonadati</taxon>
        <taxon>Bacteroidota</taxon>
        <taxon>Saprospiria</taxon>
        <taxon>Saprospirales</taxon>
        <taxon>Lewinellaceae</taxon>
        <taxon>Neolewinella</taxon>
    </lineage>
</organism>